<dbReference type="Pfam" id="PF03466">
    <property type="entry name" value="LysR_substrate"/>
    <property type="match status" value="1"/>
</dbReference>
<dbReference type="Pfam" id="PF00126">
    <property type="entry name" value="HTH_1"/>
    <property type="match status" value="1"/>
</dbReference>
<dbReference type="InterPro" id="IPR000847">
    <property type="entry name" value="LysR_HTH_N"/>
</dbReference>
<evidence type="ECO:0000313" key="6">
    <source>
        <dbReference type="EMBL" id="TDL81396.1"/>
    </source>
</evidence>
<keyword evidence="2" id="KW-0805">Transcription regulation</keyword>
<sequence length="295" mass="32738">MHRLPSIKSLVAFEVVLRHRSFSRAAQVLGVTQSAVSRQIAKLETHVGTALFVRDTVGVDLTEAGERYSREISRVVAALNQLGGANQTWLGRDSVTLACTQGVGELWVLPRLPALRAAFPDLEIELRIYESFTLLRSDEYDLAISFHDTPPDLDTLGQLGHEDTVPVMAPSLPPLSEQEAPLLLTMERALSGWTDWSNWLGMTGLELPEPTMRWKLGNYCLCIDAAARGLGVAMGWVWLLQDDLASGRLVLADPRHFRAGGRYYLTLSEYRNQRQITRRVGQWLLDSDGATAVTA</sequence>
<evidence type="ECO:0000256" key="3">
    <source>
        <dbReference type="ARBA" id="ARBA00023125"/>
    </source>
</evidence>
<dbReference type="SUPFAM" id="SSF53850">
    <property type="entry name" value="Periplasmic binding protein-like II"/>
    <property type="match status" value="1"/>
</dbReference>
<dbReference type="FunFam" id="1.10.10.10:FF:000001">
    <property type="entry name" value="LysR family transcriptional regulator"/>
    <property type="match status" value="1"/>
</dbReference>
<name>A0A4R6AIA8_9RHOB</name>
<dbReference type="InterPro" id="IPR036388">
    <property type="entry name" value="WH-like_DNA-bd_sf"/>
</dbReference>
<protein>
    <submittedName>
        <fullName evidence="6">LysR family transcriptional regulator</fullName>
    </submittedName>
</protein>
<organism evidence="6 7">
    <name type="scientific">Palleronia sediminis</name>
    <dbReference type="NCBI Taxonomy" id="2547833"/>
    <lineage>
        <taxon>Bacteria</taxon>
        <taxon>Pseudomonadati</taxon>
        <taxon>Pseudomonadota</taxon>
        <taxon>Alphaproteobacteria</taxon>
        <taxon>Rhodobacterales</taxon>
        <taxon>Roseobacteraceae</taxon>
        <taxon>Palleronia</taxon>
    </lineage>
</organism>
<dbReference type="PANTHER" id="PTHR30537">
    <property type="entry name" value="HTH-TYPE TRANSCRIPTIONAL REGULATOR"/>
    <property type="match status" value="1"/>
</dbReference>
<keyword evidence="7" id="KW-1185">Reference proteome</keyword>
<dbReference type="OrthoDB" id="9804958at2"/>
<evidence type="ECO:0000256" key="2">
    <source>
        <dbReference type="ARBA" id="ARBA00023015"/>
    </source>
</evidence>
<dbReference type="Gene3D" id="3.40.190.10">
    <property type="entry name" value="Periplasmic binding protein-like II"/>
    <property type="match status" value="2"/>
</dbReference>
<dbReference type="InterPro" id="IPR036390">
    <property type="entry name" value="WH_DNA-bd_sf"/>
</dbReference>
<dbReference type="Gene3D" id="1.10.10.10">
    <property type="entry name" value="Winged helix-like DNA-binding domain superfamily/Winged helix DNA-binding domain"/>
    <property type="match status" value="1"/>
</dbReference>
<feature type="domain" description="HTH lysR-type" evidence="5">
    <location>
        <begin position="5"/>
        <end position="62"/>
    </location>
</feature>
<gene>
    <name evidence="6" type="ORF">E2L08_06225</name>
</gene>
<dbReference type="AlphaFoldDB" id="A0A4R6AIA8"/>
<proteinExistence type="inferred from homology"/>
<dbReference type="EMBL" id="SNAA01000005">
    <property type="protein sequence ID" value="TDL81396.1"/>
    <property type="molecule type" value="Genomic_DNA"/>
</dbReference>
<evidence type="ECO:0000259" key="5">
    <source>
        <dbReference type="PROSITE" id="PS50931"/>
    </source>
</evidence>
<dbReference type="InterPro" id="IPR058163">
    <property type="entry name" value="LysR-type_TF_proteobact-type"/>
</dbReference>
<accession>A0A4R6AIA8</accession>
<dbReference type="SUPFAM" id="SSF46785">
    <property type="entry name" value="Winged helix' DNA-binding domain"/>
    <property type="match status" value="1"/>
</dbReference>
<comment type="similarity">
    <text evidence="1">Belongs to the LysR transcriptional regulatory family.</text>
</comment>
<dbReference type="PRINTS" id="PR00039">
    <property type="entry name" value="HTHLYSR"/>
</dbReference>
<dbReference type="GO" id="GO:0003700">
    <property type="term" value="F:DNA-binding transcription factor activity"/>
    <property type="evidence" value="ECO:0007669"/>
    <property type="project" value="InterPro"/>
</dbReference>
<comment type="caution">
    <text evidence="6">The sequence shown here is derived from an EMBL/GenBank/DDBJ whole genome shotgun (WGS) entry which is preliminary data.</text>
</comment>
<dbReference type="PANTHER" id="PTHR30537:SF5">
    <property type="entry name" value="HTH-TYPE TRANSCRIPTIONAL ACTIVATOR TTDR-RELATED"/>
    <property type="match status" value="1"/>
</dbReference>
<dbReference type="InterPro" id="IPR005119">
    <property type="entry name" value="LysR_subst-bd"/>
</dbReference>
<keyword evidence="3" id="KW-0238">DNA-binding</keyword>
<evidence type="ECO:0000313" key="7">
    <source>
        <dbReference type="Proteomes" id="UP000295701"/>
    </source>
</evidence>
<keyword evidence="4" id="KW-0804">Transcription</keyword>
<dbReference type="GO" id="GO:0003677">
    <property type="term" value="F:DNA binding"/>
    <property type="evidence" value="ECO:0007669"/>
    <property type="project" value="UniProtKB-KW"/>
</dbReference>
<reference evidence="6 7" key="1">
    <citation type="submission" date="2019-03" db="EMBL/GenBank/DDBJ databases">
        <title>Primorskyibacter sp. SS33 isolated from sediments.</title>
        <authorList>
            <person name="Xunke S."/>
        </authorList>
    </citation>
    <scope>NUCLEOTIDE SEQUENCE [LARGE SCALE GENOMIC DNA]</scope>
    <source>
        <strain evidence="6 7">SS33</strain>
    </source>
</reference>
<evidence type="ECO:0000256" key="4">
    <source>
        <dbReference type="ARBA" id="ARBA00023163"/>
    </source>
</evidence>
<evidence type="ECO:0000256" key="1">
    <source>
        <dbReference type="ARBA" id="ARBA00009437"/>
    </source>
</evidence>
<dbReference type="Proteomes" id="UP000295701">
    <property type="component" value="Unassembled WGS sequence"/>
</dbReference>
<dbReference type="PROSITE" id="PS50931">
    <property type="entry name" value="HTH_LYSR"/>
    <property type="match status" value="1"/>
</dbReference>